<proteinExistence type="inferred from homology"/>
<dbReference type="VEuPathDB" id="FungiDB:JI435_059010"/>
<dbReference type="SUPFAM" id="SSF53474">
    <property type="entry name" value="alpha/beta-Hydrolases"/>
    <property type="match status" value="1"/>
</dbReference>
<comment type="similarity">
    <text evidence="1 8">Belongs to the tannase family.</text>
</comment>
<keyword evidence="4 8" id="KW-0732">Signal</keyword>
<evidence type="ECO:0000256" key="3">
    <source>
        <dbReference type="ARBA" id="ARBA00022723"/>
    </source>
</evidence>
<feature type="chain" id="PRO_5031587929" description="Carboxylic ester hydrolase" evidence="8">
    <location>
        <begin position="18"/>
        <end position="520"/>
    </location>
</feature>
<dbReference type="Proteomes" id="UP000663193">
    <property type="component" value="Chromosome 19"/>
</dbReference>
<dbReference type="PANTHER" id="PTHR33938">
    <property type="entry name" value="FERULOYL ESTERASE B-RELATED"/>
    <property type="match status" value="1"/>
</dbReference>
<keyword evidence="2" id="KW-0719">Serine esterase</keyword>
<evidence type="ECO:0000256" key="8">
    <source>
        <dbReference type="RuleBase" id="RU361238"/>
    </source>
</evidence>
<keyword evidence="7" id="KW-1015">Disulfide bond</keyword>
<evidence type="ECO:0000256" key="7">
    <source>
        <dbReference type="ARBA" id="ARBA00023157"/>
    </source>
</evidence>
<keyword evidence="5 8" id="KW-0378">Hydrolase</keyword>
<evidence type="ECO:0000256" key="1">
    <source>
        <dbReference type="ARBA" id="ARBA00006249"/>
    </source>
</evidence>
<evidence type="ECO:0000256" key="2">
    <source>
        <dbReference type="ARBA" id="ARBA00022487"/>
    </source>
</evidence>
<dbReference type="InterPro" id="IPR029058">
    <property type="entry name" value="AB_hydrolase_fold"/>
</dbReference>
<evidence type="ECO:0000313" key="9">
    <source>
        <dbReference type="EMBL" id="QRD05619.1"/>
    </source>
</evidence>
<dbReference type="EMBL" id="CP069041">
    <property type="protein sequence ID" value="QRD05619.1"/>
    <property type="molecule type" value="Genomic_DNA"/>
</dbReference>
<dbReference type="Pfam" id="PF07519">
    <property type="entry name" value="Tannase"/>
    <property type="match status" value="1"/>
</dbReference>
<keyword evidence="3" id="KW-0479">Metal-binding</keyword>
<evidence type="ECO:0000256" key="5">
    <source>
        <dbReference type="ARBA" id="ARBA00022801"/>
    </source>
</evidence>
<dbReference type="EC" id="3.1.1.-" evidence="8"/>
<dbReference type="AlphaFoldDB" id="A0A7U2I9B2"/>
<evidence type="ECO:0000256" key="4">
    <source>
        <dbReference type="ARBA" id="ARBA00022729"/>
    </source>
</evidence>
<evidence type="ECO:0000256" key="6">
    <source>
        <dbReference type="ARBA" id="ARBA00022837"/>
    </source>
</evidence>
<dbReference type="OrthoDB" id="3039123at2759"/>
<keyword evidence="6" id="KW-0106">Calcium</keyword>
<organism evidence="9 10">
    <name type="scientific">Phaeosphaeria nodorum (strain SN15 / ATCC MYA-4574 / FGSC 10173)</name>
    <name type="common">Glume blotch fungus</name>
    <name type="synonym">Parastagonospora nodorum</name>
    <dbReference type="NCBI Taxonomy" id="321614"/>
    <lineage>
        <taxon>Eukaryota</taxon>
        <taxon>Fungi</taxon>
        <taxon>Dikarya</taxon>
        <taxon>Ascomycota</taxon>
        <taxon>Pezizomycotina</taxon>
        <taxon>Dothideomycetes</taxon>
        <taxon>Pleosporomycetidae</taxon>
        <taxon>Pleosporales</taxon>
        <taxon>Pleosporineae</taxon>
        <taxon>Phaeosphaeriaceae</taxon>
        <taxon>Parastagonospora</taxon>
    </lineage>
</organism>
<dbReference type="Gene3D" id="3.40.50.1820">
    <property type="entry name" value="alpha/beta hydrolase"/>
    <property type="match status" value="1"/>
</dbReference>
<sequence>MHLTHLALSLITSLVLATPQPLCTPSTFTSLTLPGTQILNITTTQQSNLTLSVPDDQNHFAANITNLSACDVLITYTHTNSSPADTVLTTITLPLPSKWTGRLLGAGGGGWYTGPENPLTHLWAASQGFAVTSTDSGHSLPSPATWALVSPGHLNYPLLHNFADRCLFEAATLGKAVAKAYYGRSPSKSYWNGCSQGGRQGLILAQRFPEVYDGVLATAPGLHWGQLIMQFMWAQAVMNDAQEWPSWCEFEGISRAAVEFCDGRDGASDGIVLDSTCEFDAAGLVGKTVECPSKNSSAIVTQMAVRVARETWSGSKTPEGKFLWYGLDVSAQLMYHAQTVCGVDGSCAGDPNPLTVEWQKYFLALDPEFDVRTVNTTKYAELFKESVKYNPLLAPTNPDLSAFAKAGGKMITWHGTADVLLGPKYTEHYVKSVYDLDSEAAEYYRYFEAPGLNHCGVGTTGYYPGEALESLIAWVEHGTEPNTLEALNRENGRKVELCLWPKKLVYVGGDAAKATSFACK</sequence>
<accession>A0A7U2I9B2</accession>
<evidence type="ECO:0000313" key="10">
    <source>
        <dbReference type="Proteomes" id="UP000663193"/>
    </source>
</evidence>
<keyword evidence="10" id="KW-1185">Reference proteome</keyword>
<dbReference type="InterPro" id="IPR011118">
    <property type="entry name" value="Tannase/feruloyl_esterase"/>
</dbReference>
<dbReference type="GO" id="GO:0030600">
    <property type="term" value="F:feruloyl esterase activity"/>
    <property type="evidence" value="ECO:0007669"/>
    <property type="project" value="UniProtKB-ARBA"/>
</dbReference>
<name>A0A7U2I9B2_PHANO</name>
<feature type="signal peptide" evidence="8">
    <location>
        <begin position="1"/>
        <end position="17"/>
    </location>
</feature>
<protein>
    <recommendedName>
        <fullName evidence="8">Carboxylic ester hydrolase</fullName>
        <ecNumber evidence="8">3.1.1.-</ecNumber>
    </recommendedName>
</protein>
<dbReference type="GO" id="GO:0046872">
    <property type="term" value="F:metal ion binding"/>
    <property type="evidence" value="ECO:0007669"/>
    <property type="project" value="UniProtKB-KW"/>
</dbReference>
<dbReference type="PANTHER" id="PTHR33938:SF8">
    <property type="entry name" value="CARBOXYLIC ESTER HYDROLASE"/>
    <property type="match status" value="1"/>
</dbReference>
<gene>
    <name evidence="9" type="ORF">JI435_059010</name>
</gene>
<reference evidence="10" key="1">
    <citation type="journal article" date="2021" name="BMC Genomics">
        <title>Chromosome-level genome assembly and manually-curated proteome of model necrotroph Parastagonospora nodorum Sn15 reveals a genome-wide trove of candidate effector homologs, and redundancy of virulence-related functions within an accessory chromosome.</title>
        <authorList>
            <person name="Bertazzoni S."/>
            <person name="Jones D.A.B."/>
            <person name="Phan H.T."/>
            <person name="Tan K.-C."/>
            <person name="Hane J.K."/>
        </authorList>
    </citation>
    <scope>NUCLEOTIDE SEQUENCE [LARGE SCALE GENOMIC DNA]</scope>
    <source>
        <strain evidence="10">SN15 / ATCC MYA-4574 / FGSC 10173)</strain>
    </source>
</reference>